<evidence type="ECO:0000256" key="1">
    <source>
        <dbReference type="SAM" id="Phobius"/>
    </source>
</evidence>
<dbReference type="OrthoDB" id="307239at2759"/>
<sequence>MKDIYSSEILYLKISTLKYLKNNHLVVVFMLLIEALISKLIYQILFMIQLLELLKPIALQVNFNFTNVTFQDVFSNDGNIAKLNFISYNQLLYMQNCRILQTIEGYSKFRSLFSSSQKYETTMFSVQQGYLILRDIFVQLYLNIFLQLNYQSKVSLTSIEIDYSYYYQNSIMQISFSADQQCKIEITNLKIKNFKLYKNDPKLQKIQIKQVFGYQQKLSQDCKNQQLLKLINSTYELINLSDYIAEPQNQIESLVQITNVKNKDSISIKSSQFSNNQCQFCQSGLIFIKLIELQSENVILSNIWLMDNQCGENGCLCIVQEFQSQDQKKMSTLTLDTMFCYRNQAKKGGCIVSQQVGLKITNSILSENLAVEQGGSIYYDGEQIYYYRITLSCQTQHKKEVQYIQATKVCLNQTKLQTISIIILHMDMVTLVHLTQLNLQQCTKIYNFQLQIL</sequence>
<evidence type="ECO:0000313" key="2">
    <source>
        <dbReference type="EMBL" id="CAK62034.1"/>
    </source>
</evidence>
<keyword evidence="1" id="KW-0812">Transmembrane</keyword>
<keyword evidence="1" id="KW-0472">Membrane</keyword>
<protein>
    <recommendedName>
        <fullName evidence="4">Transmembrane protein</fullName>
    </recommendedName>
</protein>
<dbReference type="InParanoid" id="A0BU17"/>
<keyword evidence="3" id="KW-1185">Reference proteome</keyword>
<organism evidence="2 3">
    <name type="scientific">Paramecium tetraurelia</name>
    <dbReference type="NCBI Taxonomy" id="5888"/>
    <lineage>
        <taxon>Eukaryota</taxon>
        <taxon>Sar</taxon>
        <taxon>Alveolata</taxon>
        <taxon>Ciliophora</taxon>
        <taxon>Intramacronucleata</taxon>
        <taxon>Oligohymenophorea</taxon>
        <taxon>Peniculida</taxon>
        <taxon>Parameciidae</taxon>
        <taxon>Paramecium</taxon>
    </lineage>
</organism>
<reference evidence="2 3" key="1">
    <citation type="journal article" date="2006" name="Nature">
        <title>Global trends of whole-genome duplications revealed by the ciliate Paramecium tetraurelia.</title>
        <authorList>
            <consortium name="Genoscope"/>
            <person name="Aury J.-M."/>
            <person name="Jaillon O."/>
            <person name="Duret L."/>
            <person name="Noel B."/>
            <person name="Jubin C."/>
            <person name="Porcel B.M."/>
            <person name="Segurens B."/>
            <person name="Daubin V."/>
            <person name="Anthouard V."/>
            <person name="Aiach N."/>
            <person name="Arnaiz O."/>
            <person name="Billaut A."/>
            <person name="Beisson J."/>
            <person name="Blanc I."/>
            <person name="Bouhouche K."/>
            <person name="Camara F."/>
            <person name="Duharcourt S."/>
            <person name="Guigo R."/>
            <person name="Gogendeau D."/>
            <person name="Katinka M."/>
            <person name="Keller A.-M."/>
            <person name="Kissmehl R."/>
            <person name="Klotz C."/>
            <person name="Koll F."/>
            <person name="Le Moue A."/>
            <person name="Lepere C."/>
            <person name="Malinsky S."/>
            <person name="Nowacki M."/>
            <person name="Nowak J.K."/>
            <person name="Plattner H."/>
            <person name="Poulain J."/>
            <person name="Ruiz F."/>
            <person name="Serrano V."/>
            <person name="Zagulski M."/>
            <person name="Dessen P."/>
            <person name="Betermier M."/>
            <person name="Weissenbach J."/>
            <person name="Scarpelli C."/>
            <person name="Schachter V."/>
            <person name="Sperling L."/>
            <person name="Meyer E."/>
            <person name="Cohen J."/>
            <person name="Wincker P."/>
        </authorList>
    </citation>
    <scope>NUCLEOTIDE SEQUENCE [LARGE SCALE GENOMIC DNA]</scope>
    <source>
        <strain evidence="2 3">Stock d4-2</strain>
    </source>
</reference>
<dbReference type="RefSeq" id="XP_001429432.1">
    <property type="nucleotide sequence ID" value="XM_001429395.1"/>
</dbReference>
<evidence type="ECO:0000313" key="3">
    <source>
        <dbReference type="Proteomes" id="UP000000600"/>
    </source>
</evidence>
<dbReference type="KEGG" id="ptm:GSPATT00032266001"/>
<proteinExistence type="predicted"/>
<dbReference type="PANTHER" id="PTHR11319">
    <property type="entry name" value="G PROTEIN-COUPLED RECEPTOR-RELATED"/>
    <property type="match status" value="1"/>
</dbReference>
<feature type="transmembrane region" description="Helical" evidence="1">
    <location>
        <begin position="25"/>
        <end position="48"/>
    </location>
</feature>
<evidence type="ECO:0008006" key="4">
    <source>
        <dbReference type="Google" id="ProtNLM"/>
    </source>
</evidence>
<accession>A0BU17</accession>
<dbReference type="GeneID" id="5015216"/>
<keyword evidence="1" id="KW-1133">Transmembrane helix</keyword>
<dbReference type="PANTHER" id="PTHR11319:SF35">
    <property type="entry name" value="OUTER MEMBRANE PROTEIN PMPC-RELATED"/>
    <property type="match status" value="1"/>
</dbReference>
<dbReference type="EMBL" id="CT868017">
    <property type="protein sequence ID" value="CAK62034.1"/>
    <property type="molecule type" value="Genomic_DNA"/>
</dbReference>
<dbReference type="HOGENOM" id="CLU_604774_0_0_1"/>
<gene>
    <name evidence="2" type="ORF">GSPATT00032266001</name>
</gene>
<name>A0BU17_PARTE</name>
<dbReference type="AlphaFoldDB" id="A0BU17"/>
<dbReference type="Proteomes" id="UP000000600">
    <property type="component" value="Unassembled WGS sequence"/>
</dbReference>